<organism evidence="2">
    <name type="scientific">Arundo donax</name>
    <name type="common">Giant reed</name>
    <name type="synonym">Donax arundinaceus</name>
    <dbReference type="NCBI Taxonomy" id="35708"/>
    <lineage>
        <taxon>Eukaryota</taxon>
        <taxon>Viridiplantae</taxon>
        <taxon>Streptophyta</taxon>
        <taxon>Embryophyta</taxon>
        <taxon>Tracheophyta</taxon>
        <taxon>Spermatophyta</taxon>
        <taxon>Magnoliopsida</taxon>
        <taxon>Liliopsida</taxon>
        <taxon>Poales</taxon>
        <taxon>Poaceae</taxon>
        <taxon>PACMAD clade</taxon>
        <taxon>Arundinoideae</taxon>
        <taxon>Arundineae</taxon>
        <taxon>Arundo</taxon>
    </lineage>
</organism>
<reference evidence="2" key="1">
    <citation type="submission" date="2014-09" db="EMBL/GenBank/DDBJ databases">
        <authorList>
            <person name="Magalhaes I.L.F."/>
            <person name="Oliveira U."/>
            <person name="Santos F.R."/>
            <person name="Vidigal T.H.D.A."/>
            <person name="Brescovit A.D."/>
            <person name="Santos A.J."/>
        </authorList>
    </citation>
    <scope>NUCLEOTIDE SEQUENCE</scope>
    <source>
        <tissue evidence="2">Shoot tissue taken approximately 20 cm above the soil surface</tissue>
    </source>
</reference>
<feature type="compositionally biased region" description="Polar residues" evidence="1">
    <location>
        <begin position="44"/>
        <end position="55"/>
    </location>
</feature>
<protein>
    <submittedName>
        <fullName evidence="2">Uncharacterized protein</fullName>
    </submittedName>
</protein>
<evidence type="ECO:0000313" key="2">
    <source>
        <dbReference type="EMBL" id="JAD69235.1"/>
    </source>
</evidence>
<accession>A0A0A9C758</accession>
<reference evidence="2" key="2">
    <citation type="journal article" date="2015" name="Data Brief">
        <title>Shoot transcriptome of the giant reed, Arundo donax.</title>
        <authorList>
            <person name="Barrero R.A."/>
            <person name="Guerrero F.D."/>
            <person name="Moolhuijzen P."/>
            <person name="Goolsby J.A."/>
            <person name="Tidwell J."/>
            <person name="Bellgard S.E."/>
            <person name="Bellgard M.I."/>
        </authorList>
    </citation>
    <scope>NUCLEOTIDE SEQUENCE</scope>
    <source>
        <tissue evidence="2">Shoot tissue taken approximately 20 cm above the soil surface</tissue>
    </source>
</reference>
<name>A0A0A9C758_ARUDO</name>
<dbReference type="AlphaFoldDB" id="A0A0A9C758"/>
<feature type="region of interest" description="Disordered" evidence="1">
    <location>
        <begin position="44"/>
        <end position="70"/>
    </location>
</feature>
<evidence type="ECO:0000256" key="1">
    <source>
        <dbReference type="SAM" id="MobiDB-lite"/>
    </source>
</evidence>
<dbReference type="EMBL" id="GBRH01228660">
    <property type="protein sequence ID" value="JAD69235.1"/>
    <property type="molecule type" value="Transcribed_RNA"/>
</dbReference>
<sequence>MLTRKHAFPDGRCSRITMSAGESLPAEVSSSYSLCRLRASSVVKNSPAYSHTNSPRPRASEACSPHPFCR</sequence>
<proteinExistence type="predicted"/>